<reference evidence="3" key="2">
    <citation type="submission" date="2015-01" db="EMBL/GenBank/DDBJ databases">
        <title>Evolutionary Origins and Diversification of the Mycorrhizal Mutualists.</title>
        <authorList>
            <consortium name="DOE Joint Genome Institute"/>
            <consortium name="Mycorrhizal Genomics Consortium"/>
            <person name="Kohler A."/>
            <person name="Kuo A."/>
            <person name="Nagy L.G."/>
            <person name="Floudas D."/>
            <person name="Copeland A."/>
            <person name="Barry K.W."/>
            <person name="Cichocki N."/>
            <person name="Veneault-Fourrey C."/>
            <person name="LaButti K."/>
            <person name="Lindquist E.A."/>
            <person name="Lipzen A."/>
            <person name="Lundell T."/>
            <person name="Morin E."/>
            <person name="Murat C."/>
            <person name="Riley R."/>
            <person name="Ohm R."/>
            <person name="Sun H."/>
            <person name="Tunlid A."/>
            <person name="Henrissat B."/>
            <person name="Grigoriev I.V."/>
            <person name="Hibbett D.S."/>
            <person name="Martin F."/>
        </authorList>
    </citation>
    <scope>NUCLEOTIDE SEQUENCE [LARGE SCALE GENOMIC DNA]</scope>
    <source>
        <strain evidence="3">MUT 4182</strain>
    </source>
</reference>
<accession>A0A0C3LIS2</accession>
<organism evidence="2 3">
    <name type="scientific">Tulasnella calospora MUT 4182</name>
    <dbReference type="NCBI Taxonomy" id="1051891"/>
    <lineage>
        <taxon>Eukaryota</taxon>
        <taxon>Fungi</taxon>
        <taxon>Dikarya</taxon>
        <taxon>Basidiomycota</taxon>
        <taxon>Agaricomycotina</taxon>
        <taxon>Agaricomycetes</taxon>
        <taxon>Cantharellales</taxon>
        <taxon>Tulasnellaceae</taxon>
        <taxon>Tulasnella</taxon>
    </lineage>
</organism>
<dbReference type="Proteomes" id="UP000054248">
    <property type="component" value="Unassembled WGS sequence"/>
</dbReference>
<evidence type="ECO:0000256" key="1">
    <source>
        <dbReference type="SAM" id="SignalP"/>
    </source>
</evidence>
<sequence>MKSQIISLTSALLAAVPFAASVPAPIPPECPLVDVFVFSDPFEATALPGYYLESAKGVAVLVKGPLENTFSFDEGAGPLGLWNAGPTVDGCAGYSYLNAHQIGSLSASTSYSSLTYDAVATTTWNITIGADLKKLGFPTSSDFLACKRPAGSLKKGKYVLFLQNPGVVGPASSTSATTLNSGDGEVLLKTSCVSTKIHVNPAA</sequence>
<protein>
    <submittedName>
        <fullName evidence="2">Uncharacterized protein</fullName>
    </submittedName>
</protein>
<keyword evidence="1" id="KW-0732">Signal</keyword>
<dbReference type="AlphaFoldDB" id="A0A0C3LIS2"/>
<proteinExistence type="predicted"/>
<dbReference type="OrthoDB" id="3180461at2759"/>
<feature type="signal peptide" evidence="1">
    <location>
        <begin position="1"/>
        <end position="21"/>
    </location>
</feature>
<gene>
    <name evidence="2" type="ORF">M407DRAFT_226980</name>
</gene>
<feature type="chain" id="PRO_5002166540" evidence="1">
    <location>
        <begin position="22"/>
        <end position="203"/>
    </location>
</feature>
<name>A0A0C3LIS2_9AGAM</name>
<evidence type="ECO:0000313" key="2">
    <source>
        <dbReference type="EMBL" id="KIO33878.1"/>
    </source>
</evidence>
<keyword evidence="3" id="KW-1185">Reference proteome</keyword>
<reference evidence="2 3" key="1">
    <citation type="submission" date="2014-04" db="EMBL/GenBank/DDBJ databases">
        <authorList>
            <consortium name="DOE Joint Genome Institute"/>
            <person name="Kuo A."/>
            <person name="Girlanda M."/>
            <person name="Perotto S."/>
            <person name="Kohler A."/>
            <person name="Nagy L.G."/>
            <person name="Floudas D."/>
            <person name="Copeland A."/>
            <person name="Barry K.W."/>
            <person name="Cichocki N."/>
            <person name="Veneault-Fourrey C."/>
            <person name="LaButti K."/>
            <person name="Lindquist E.A."/>
            <person name="Lipzen A."/>
            <person name="Lundell T."/>
            <person name="Morin E."/>
            <person name="Murat C."/>
            <person name="Sun H."/>
            <person name="Tunlid A."/>
            <person name="Henrissat B."/>
            <person name="Grigoriev I.V."/>
            <person name="Hibbett D.S."/>
            <person name="Martin F."/>
            <person name="Nordberg H.P."/>
            <person name="Cantor M.N."/>
            <person name="Hua S.X."/>
        </authorList>
    </citation>
    <scope>NUCLEOTIDE SEQUENCE [LARGE SCALE GENOMIC DNA]</scope>
    <source>
        <strain evidence="2 3">MUT 4182</strain>
    </source>
</reference>
<dbReference type="HOGENOM" id="CLU_1385088_0_0_1"/>
<evidence type="ECO:0000313" key="3">
    <source>
        <dbReference type="Proteomes" id="UP000054248"/>
    </source>
</evidence>
<dbReference type="EMBL" id="KN822945">
    <property type="protein sequence ID" value="KIO33878.1"/>
    <property type="molecule type" value="Genomic_DNA"/>
</dbReference>